<reference evidence="1 2" key="1">
    <citation type="submission" date="2019-09" db="EMBL/GenBank/DDBJ databases">
        <authorList>
            <person name="Chandra G."/>
            <person name="Truman W A."/>
        </authorList>
    </citation>
    <scope>NUCLEOTIDE SEQUENCE [LARGE SCALE GENOMIC DNA]</scope>
    <source>
        <strain evidence="1">PS691</strain>
    </source>
</reference>
<dbReference type="OrthoDB" id="114489at2"/>
<dbReference type="Proteomes" id="UP000337909">
    <property type="component" value="Unassembled WGS sequence"/>
</dbReference>
<evidence type="ECO:0008006" key="3">
    <source>
        <dbReference type="Google" id="ProtNLM"/>
    </source>
</evidence>
<protein>
    <recommendedName>
        <fullName evidence="3">Nucleotidyl transferase AbiEii/AbiGii toxin family protein</fullName>
    </recommendedName>
</protein>
<name>A0A5E7B101_PSEFL</name>
<organism evidence="1 2">
    <name type="scientific">Pseudomonas fluorescens</name>
    <dbReference type="NCBI Taxonomy" id="294"/>
    <lineage>
        <taxon>Bacteria</taxon>
        <taxon>Pseudomonadati</taxon>
        <taxon>Pseudomonadota</taxon>
        <taxon>Gammaproteobacteria</taxon>
        <taxon>Pseudomonadales</taxon>
        <taxon>Pseudomonadaceae</taxon>
        <taxon>Pseudomonas</taxon>
    </lineage>
</organism>
<dbReference type="EMBL" id="CABVHQ010000009">
    <property type="protein sequence ID" value="VVN84839.1"/>
    <property type="molecule type" value="Genomic_DNA"/>
</dbReference>
<sequence length="232" mass="26194">MSKKQQELLEMLDVVAQALGDELRQQVAFVGGCTTALLVTDEVTLEDLRFTDDVDLVVHLTGYAGWPRLMEQLRQRGFMESPLDEVNCRMRLGELKVDFMPSDESILGYSNIWFDEGFQQAQLHTLPSGLEIRVFSPACFLATKFAAYAGRGQGDVLNSKDIEDIVNLVDGREELIAEVSEAAAPLKQYLVEHFTALLRNRDFGYVLQSATRNDGEREQLLRHRFAKMCEGN</sequence>
<dbReference type="AlphaFoldDB" id="A0A5E7B101"/>
<proteinExistence type="predicted"/>
<accession>A0A5E7B101</accession>
<evidence type="ECO:0000313" key="1">
    <source>
        <dbReference type="EMBL" id="VVN84839.1"/>
    </source>
</evidence>
<gene>
    <name evidence="1" type="ORF">PS691_01381</name>
</gene>
<evidence type="ECO:0000313" key="2">
    <source>
        <dbReference type="Proteomes" id="UP000337909"/>
    </source>
</evidence>